<dbReference type="STRING" id="558152.IQ37_17970"/>
<dbReference type="InterPro" id="IPR029058">
    <property type="entry name" value="AB_hydrolase_fold"/>
</dbReference>
<protein>
    <recommendedName>
        <fullName evidence="1">Serine aminopeptidase S33 domain-containing protein</fullName>
    </recommendedName>
</protein>
<sequence>MKTVEIITDKGYPVSANVFESPESKTILIIASATGVKQSYYRKFSEFVCEKGISVITFDYLGIGQSLTQPIQKLNNNASDWGATDLHAVAEYAKKHYPELKITLLGHSIGGQLIGLSSSSVYASKIILVAAQSGYWKFWKGFEGYKLWMYWKVLFPSLINIFNYLPSKKMSGMENLPKNVARQWIKWCLSPDYLFGSISDQYLFYKNITAPLTSISIKNDKFAPRKAVEWITKKYENTASKRIHWSPEDFSTDTIGHFGVFREKFKDDIWPLLLNEIKHS</sequence>
<dbReference type="EMBL" id="JPRJ01000051">
    <property type="protein sequence ID" value="KFF16213.1"/>
    <property type="molecule type" value="Genomic_DNA"/>
</dbReference>
<dbReference type="eggNOG" id="COG4757">
    <property type="taxonomic scope" value="Bacteria"/>
</dbReference>
<dbReference type="Gene3D" id="3.40.50.1820">
    <property type="entry name" value="alpha/beta hydrolase"/>
    <property type="match status" value="1"/>
</dbReference>
<evidence type="ECO:0000313" key="2">
    <source>
        <dbReference type="EMBL" id="KFF16213.1"/>
    </source>
</evidence>
<dbReference type="AlphaFoldDB" id="A0A086AHP9"/>
<dbReference type="RefSeq" id="WP_034687571.1">
    <property type="nucleotide sequence ID" value="NZ_CP023049.2"/>
</dbReference>
<dbReference type="Proteomes" id="UP000028709">
    <property type="component" value="Unassembled WGS sequence"/>
</dbReference>
<dbReference type="InterPro" id="IPR017208">
    <property type="entry name" value="UCP037442_abhydr"/>
</dbReference>
<name>A0A086AHP9_9FLAO</name>
<dbReference type="Pfam" id="PF12146">
    <property type="entry name" value="Hydrolase_4"/>
    <property type="match status" value="1"/>
</dbReference>
<proteinExistence type="predicted"/>
<evidence type="ECO:0000259" key="1">
    <source>
        <dbReference type="Pfam" id="PF12146"/>
    </source>
</evidence>
<dbReference type="InterPro" id="IPR022742">
    <property type="entry name" value="Hydrolase_4"/>
</dbReference>
<dbReference type="SUPFAM" id="SSF53474">
    <property type="entry name" value="alpha/beta-Hydrolases"/>
    <property type="match status" value="1"/>
</dbReference>
<keyword evidence="3" id="KW-1185">Reference proteome</keyword>
<comment type="caution">
    <text evidence="2">The sequence shown here is derived from an EMBL/GenBank/DDBJ whole genome shotgun (WGS) entry which is preliminary data.</text>
</comment>
<reference evidence="2 3" key="1">
    <citation type="submission" date="2014-07" db="EMBL/GenBank/DDBJ databases">
        <title>Genome of Chryseobacterium piperi CTM.</title>
        <authorList>
            <person name="Pipes S.E."/>
            <person name="Stropko S.J."/>
            <person name="Newman J.D."/>
        </authorList>
    </citation>
    <scope>NUCLEOTIDE SEQUENCE [LARGE SCALE GENOMIC DNA]</scope>
    <source>
        <strain evidence="2 3">CTM</strain>
    </source>
</reference>
<evidence type="ECO:0000313" key="3">
    <source>
        <dbReference type="Proteomes" id="UP000028709"/>
    </source>
</evidence>
<accession>A0A086AHP9</accession>
<dbReference type="OrthoDB" id="9785076at2"/>
<gene>
    <name evidence="2" type="ORF">IQ37_17970</name>
</gene>
<dbReference type="KEGG" id="cpip:CJF12_06085"/>
<organism evidence="2 3">
    <name type="scientific">Chryseobacterium piperi</name>
    <dbReference type="NCBI Taxonomy" id="558152"/>
    <lineage>
        <taxon>Bacteria</taxon>
        <taxon>Pseudomonadati</taxon>
        <taxon>Bacteroidota</taxon>
        <taxon>Flavobacteriia</taxon>
        <taxon>Flavobacteriales</taxon>
        <taxon>Weeksellaceae</taxon>
        <taxon>Chryseobacterium group</taxon>
        <taxon>Chryseobacterium</taxon>
    </lineage>
</organism>
<dbReference type="PIRSF" id="PIRSF037442">
    <property type="entry name" value="UCP037442_abhydr"/>
    <property type="match status" value="1"/>
</dbReference>
<feature type="domain" description="Serine aminopeptidase S33" evidence="1">
    <location>
        <begin position="24"/>
        <end position="132"/>
    </location>
</feature>